<feature type="transmembrane region" description="Helical" evidence="1">
    <location>
        <begin position="85"/>
        <end position="109"/>
    </location>
</feature>
<dbReference type="Proteomes" id="UP000579605">
    <property type="component" value="Unassembled WGS sequence"/>
</dbReference>
<accession>A0A852ZW57</accession>
<feature type="transmembrane region" description="Helical" evidence="1">
    <location>
        <begin position="12"/>
        <end position="34"/>
    </location>
</feature>
<name>A0A852ZW57_9ACTN</name>
<comment type="caution">
    <text evidence="2">The sequence shown here is derived from an EMBL/GenBank/DDBJ whole genome shotgun (WGS) entry which is preliminary data.</text>
</comment>
<protein>
    <submittedName>
        <fullName evidence="2">Uncharacterized protein</fullName>
    </submittedName>
</protein>
<reference evidence="2 3" key="1">
    <citation type="submission" date="2020-07" db="EMBL/GenBank/DDBJ databases">
        <title>Sequencing the genomes of 1000 actinobacteria strains.</title>
        <authorList>
            <person name="Klenk H.-P."/>
        </authorList>
    </citation>
    <scope>NUCLEOTIDE SEQUENCE [LARGE SCALE GENOMIC DNA]</scope>
    <source>
        <strain evidence="2 3">DSM 18448</strain>
    </source>
</reference>
<sequence>MDEQRKRRDGIAVLVICLLPSAGLLWLGLTLTALTGSEQFIVSCIGVFLGCIGGKGAGMAIHAYLAKSHPWLLARGTAWFSSRYVVAAGWGFLTVLMLPIAAFFVWGAIDPQFGGAVGEDPPWVTVALAVIVSGLAAFGGYTLWRLIRVLRGG</sequence>
<evidence type="ECO:0000313" key="2">
    <source>
        <dbReference type="EMBL" id="NYH92936.1"/>
    </source>
</evidence>
<dbReference type="EMBL" id="JACBZH010000001">
    <property type="protein sequence ID" value="NYH92936.1"/>
    <property type="molecule type" value="Genomic_DNA"/>
</dbReference>
<dbReference type="AlphaFoldDB" id="A0A852ZW57"/>
<evidence type="ECO:0000256" key="1">
    <source>
        <dbReference type="SAM" id="Phobius"/>
    </source>
</evidence>
<feature type="transmembrane region" description="Helical" evidence="1">
    <location>
        <begin position="40"/>
        <end position="65"/>
    </location>
</feature>
<dbReference type="RefSeq" id="WP_179790367.1">
    <property type="nucleotide sequence ID" value="NZ_BAAARR010000031.1"/>
</dbReference>
<keyword evidence="1" id="KW-0812">Transmembrane</keyword>
<feature type="transmembrane region" description="Helical" evidence="1">
    <location>
        <begin position="121"/>
        <end position="144"/>
    </location>
</feature>
<keyword evidence="3" id="KW-1185">Reference proteome</keyword>
<gene>
    <name evidence="2" type="ORF">F4554_005574</name>
</gene>
<organism evidence="2 3">
    <name type="scientific">Actinopolymorpha rutila</name>
    <dbReference type="NCBI Taxonomy" id="446787"/>
    <lineage>
        <taxon>Bacteria</taxon>
        <taxon>Bacillati</taxon>
        <taxon>Actinomycetota</taxon>
        <taxon>Actinomycetes</taxon>
        <taxon>Propionibacteriales</taxon>
        <taxon>Actinopolymorphaceae</taxon>
        <taxon>Actinopolymorpha</taxon>
    </lineage>
</organism>
<keyword evidence="1" id="KW-1133">Transmembrane helix</keyword>
<proteinExistence type="predicted"/>
<keyword evidence="1" id="KW-0472">Membrane</keyword>
<evidence type="ECO:0000313" key="3">
    <source>
        <dbReference type="Proteomes" id="UP000579605"/>
    </source>
</evidence>